<protein>
    <submittedName>
        <fullName evidence="1">Uncharacterized protein</fullName>
    </submittedName>
</protein>
<dbReference type="AlphaFoldDB" id="A0A4Y2LMR5"/>
<dbReference type="Proteomes" id="UP000499080">
    <property type="component" value="Unassembled WGS sequence"/>
</dbReference>
<reference evidence="1 2" key="1">
    <citation type="journal article" date="2019" name="Sci. Rep.">
        <title>Orb-weaving spider Araneus ventricosus genome elucidates the spidroin gene catalogue.</title>
        <authorList>
            <person name="Kono N."/>
            <person name="Nakamura H."/>
            <person name="Ohtoshi R."/>
            <person name="Moran D.A.P."/>
            <person name="Shinohara A."/>
            <person name="Yoshida Y."/>
            <person name="Fujiwara M."/>
            <person name="Mori M."/>
            <person name="Tomita M."/>
            <person name="Arakawa K."/>
        </authorList>
    </citation>
    <scope>NUCLEOTIDE SEQUENCE [LARGE SCALE GENOMIC DNA]</scope>
</reference>
<sequence length="149" mass="16860">MVHFCCYWKRSRVSKPFFPEVVCAHYSAQATFSPCFGSFSGSPQGILHHFRQHEVDPSKIIPVVCKFCDSKCLRLRCHESPGALNFYSLEVVAIIGVSSLTFPTCGRTPSLRCKSLQEQYRCLCCYGLSGVILAKMVDLPGSFFSRRWF</sequence>
<keyword evidence="2" id="KW-1185">Reference proteome</keyword>
<proteinExistence type="predicted"/>
<gene>
    <name evidence="1" type="ORF">AVEN_213609_1</name>
</gene>
<comment type="caution">
    <text evidence="1">The sequence shown here is derived from an EMBL/GenBank/DDBJ whole genome shotgun (WGS) entry which is preliminary data.</text>
</comment>
<name>A0A4Y2LMR5_ARAVE</name>
<dbReference type="EMBL" id="BGPR01006068">
    <property type="protein sequence ID" value="GBN15814.1"/>
    <property type="molecule type" value="Genomic_DNA"/>
</dbReference>
<evidence type="ECO:0000313" key="2">
    <source>
        <dbReference type="Proteomes" id="UP000499080"/>
    </source>
</evidence>
<accession>A0A4Y2LMR5</accession>
<organism evidence="1 2">
    <name type="scientific">Araneus ventricosus</name>
    <name type="common">Orbweaver spider</name>
    <name type="synonym">Epeira ventricosa</name>
    <dbReference type="NCBI Taxonomy" id="182803"/>
    <lineage>
        <taxon>Eukaryota</taxon>
        <taxon>Metazoa</taxon>
        <taxon>Ecdysozoa</taxon>
        <taxon>Arthropoda</taxon>
        <taxon>Chelicerata</taxon>
        <taxon>Arachnida</taxon>
        <taxon>Araneae</taxon>
        <taxon>Araneomorphae</taxon>
        <taxon>Entelegynae</taxon>
        <taxon>Araneoidea</taxon>
        <taxon>Araneidae</taxon>
        <taxon>Araneus</taxon>
    </lineage>
</organism>
<evidence type="ECO:0000313" key="1">
    <source>
        <dbReference type="EMBL" id="GBN15814.1"/>
    </source>
</evidence>